<dbReference type="PhylomeDB" id="A7TD10"/>
<dbReference type="Gene3D" id="2.60.40.150">
    <property type="entry name" value="C2 domain"/>
    <property type="match status" value="1"/>
</dbReference>
<dbReference type="Proteomes" id="UP000001593">
    <property type="component" value="Unassembled WGS sequence"/>
</dbReference>
<dbReference type="InterPro" id="IPR035892">
    <property type="entry name" value="C2_domain_sf"/>
</dbReference>
<evidence type="ECO:0000256" key="1">
    <source>
        <dbReference type="ARBA" id="ARBA00004167"/>
    </source>
</evidence>
<dbReference type="HOGENOM" id="CLU_2213047_0_0_1"/>
<accession>A7TD10</accession>
<comment type="subcellular location">
    <subcellularLocation>
        <location evidence="1">Membrane</location>
        <topology evidence="1">Single-pass membrane protein</topology>
    </subcellularLocation>
</comment>
<dbReference type="PROSITE" id="PS50004">
    <property type="entry name" value="C2"/>
    <property type="match status" value="1"/>
</dbReference>
<dbReference type="PANTHER" id="PTHR12546:SF33">
    <property type="entry name" value="SPERM VESICLE FUSION PROTEIN FER-1"/>
    <property type="match status" value="1"/>
</dbReference>
<dbReference type="InParanoid" id="A7TD10"/>
<dbReference type="AlphaFoldDB" id="A7TD10"/>
<dbReference type="PANTHER" id="PTHR12546">
    <property type="entry name" value="FER-1-LIKE"/>
    <property type="match status" value="1"/>
</dbReference>
<evidence type="ECO:0000256" key="5">
    <source>
        <dbReference type="ARBA" id="ARBA00023136"/>
    </source>
</evidence>
<keyword evidence="4" id="KW-1133">Transmembrane helix</keyword>
<sequence>MHPTMRKTQSERASPNGYFTANLQGTFRVYPLPSDPSMPLPPRHLRNLPPSEPVDCIIRVYVIRALDLQPQDSNGLADPYLVVSLGKTRIKDRDNYIANNLNPVFGK</sequence>
<protein>
    <recommendedName>
        <fullName evidence="6">C2 domain-containing protein</fullName>
    </recommendedName>
</protein>
<dbReference type="OMA" id="RNGLCDA"/>
<dbReference type="EMBL" id="DS477085">
    <property type="protein sequence ID" value="EDO26047.1"/>
    <property type="molecule type" value="Genomic_DNA"/>
</dbReference>
<feature type="domain" description="C2" evidence="6">
    <location>
        <begin position="37"/>
        <end position="107"/>
    </location>
</feature>
<dbReference type="SUPFAM" id="SSF49562">
    <property type="entry name" value="C2 domain (Calcium/lipid-binding domain, CaLB)"/>
    <property type="match status" value="1"/>
</dbReference>
<dbReference type="GO" id="GO:0016020">
    <property type="term" value="C:membrane"/>
    <property type="evidence" value="ECO:0007669"/>
    <property type="project" value="UniProtKB-SubCell"/>
</dbReference>
<keyword evidence="5" id="KW-0472">Membrane</keyword>
<evidence type="ECO:0000313" key="8">
    <source>
        <dbReference type="Proteomes" id="UP000001593"/>
    </source>
</evidence>
<dbReference type="Pfam" id="PF00168">
    <property type="entry name" value="C2"/>
    <property type="match status" value="1"/>
</dbReference>
<evidence type="ECO:0000256" key="4">
    <source>
        <dbReference type="ARBA" id="ARBA00022989"/>
    </source>
</evidence>
<keyword evidence="3" id="KW-0677">Repeat</keyword>
<organism evidence="7 8">
    <name type="scientific">Nematostella vectensis</name>
    <name type="common">Starlet sea anemone</name>
    <dbReference type="NCBI Taxonomy" id="45351"/>
    <lineage>
        <taxon>Eukaryota</taxon>
        <taxon>Metazoa</taxon>
        <taxon>Cnidaria</taxon>
        <taxon>Anthozoa</taxon>
        <taxon>Hexacorallia</taxon>
        <taxon>Actiniaria</taxon>
        <taxon>Edwardsiidae</taxon>
        <taxon>Nematostella</taxon>
    </lineage>
</organism>
<proteinExistence type="predicted"/>
<evidence type="ECO:0000259" key="6">
    <source>
        <dbReference type="PROSITE" id="PS50004"/>
    </source>
</evidence>
<keyword evidence="2" id="KW-0812">Transmembrane</keyword>
<evidence type="ECO:0000313" key="7">
    <source>
        <dbReference type="EMBL" id="EDO26047.1"/>
    </source>
</evidence>
<keyword evidence="8" id="KW-1185">Reference proteome</keyword>
<dbReference type="KEGG" id="nve:5496388"/>
<dbReference type="InterPro" id="IPR037721">
    <property type="entry name" value="Ferlin"/>
</dbReference>
<evidence type="ECO:0000256" key="2">
    <source>
        <dbReference type="ARBA" id="ARBA00022692"/>
    </source>
</evidence>
<evidence type="ECO:0000256" key="3">
    <source>
        <dbReference type="ARBA" id="ARBA00022737"/>
    </source>
</evidence>
<dbReference type="STRING" id="45351.A7TD10"/>
<dbReference type="InterPro" id="IPR000008">
    <property type="entry name" value="C2_dom"/>
</dbReference>
<gene>
    <name evidence="7" type="ORF">NEMVEDRAFT_v1g225466</name>
</gene>
<reference evidence="7 8" key="1">
    <citation type="journal article" date="2007" name="Science">
        <title>Sea anemone genome reveals ancestral eumetazoan gene repertoire and genomic organization.</title>
        <authorList>
            <person name="Putnam N.H."/>
            <person name="Srivastava M."/>
            <person name="Hellsten U."/>
            <person name="Dirks B."/>
            <person name="Chapman J."/>
            <person name="Salamov A."/>
            <person name="Terry A."/>
            <person name="Shapiro H."/>
            <person name="Lindquist E."/>
            <person name="Kapitonov V.V."/>
            <person name="Jurka J."/>
            <person name="Genikhovich G."/>
            <person name="Grigoriev I.V."/>
            <person name="Lucas S.M."/>
            <person name="Steele R.E."/>
            <person name="Finnerty J.R."/>
            <person name="Technau U."/>
            <person name="Martindale M.Q."/>
            <person name="Rokhsar D.S."/>
        </authorList>
    </citation>
    <scope>NUCLEOTIDE SEQUENCE [LARGE SCALE GENOMIC DNA]</scope>
    <source>
        <strain evidence="8">CH2 X CH6</strain>
    </source>
</reference>
<dbReference type="eggNOG" id="KOG1326">
    <property type="taxonomic scope" value="Eukaryota"/>
</dbReference>
<name>A7TD10_NEMVE</name>